<dbReference type="SUPFAM" id="SSF48452">
    <property type="entry name" value="TPR-like"/>
    <property type="match status" value="1"/>
</dbReference>
<evidence type="ECO:0000259" key="2">
    <source>
        <dbReference type="Pfam" id="PF18023"/>
    </source>
</evidence>
<keyword evidence="1" id="KW-0802">TPR repeat</keyword>
<dbReference type="InterPro" id="IPR040478">
    <property type="entry name" value="FKBP_N_2"/>
</dbReference>
<gene>
    <name evidence="3" type="ORF">B5V51_9913</name>
</gene>
<dbReference type="InterPro" id="IPR050754">
    <property type="entry name" value="FKBP4/5/8-like"/>
</dbReference>
<dbReference type="Pfam" id="PF18023">
    <property type="entry name" value="FKBP_N_2"/>
    <property type="match status" value="1"/>
</dbReference>
<reference evidence="3" key="1">
    <citation type="submission" date="2017-09" db="EMBL/GenBank/DDBJ databases">
        <title>Contemporary evolution of a Lepidopteran species, Heliothis virescens, in response to modern agricultural practices.</title>
        <authorList>
            <person name="Fritz M.L."/>
            <person name="Deyonke A.M."/>
            <person name="Papanicolaou A."/>
            <person name="Micinski S."/>
            <person name="Westbrook J."/>
            <person name="Gould F."/>
        </authorList>
    </citation>
    <scope>NUCLEOTIDE SEQUENCE [LARGE SCALE GENOMIC DNA]</scope>
    <source>
        <strain evidence="3">HvINT-</strain>
        <tissue evidence="3">Whole body</tissue>
    </source>
</reference>
<sequence>MHKETIVSSRPDREIRKKVIKPGDYTLVPYEDSRCKITLTDVKCTNEAGNCEIEPISRIFSRSFDGNVLIGDCDSFIDKDFELVLQQMCCGEVCEATMVYRNKDGALVKQISCQVELKELTEEQLISDWSWERLYEAAVHHKERGVDLIKQGRTADAFRRFNKALKMLIATEPLDPKVVSEQVVKDMVELKVKLYNNLAHCQLQYDEYEATIELCNKALKFDPVNIKALYRKCSAHSGLHMYEDAWTDIQSALRIDPNDKAAQLKANSLKPKIEKINKDYTTVIKKMFG</sequence>
<dbReference type="PROSITE" id="PS50005">
    <property type="entry name" value="TPR"/>
    <property type="match status" value="1"/>
</dbReference>
<protein>
    <recommendedName>
        <fullName evidence="2">BDBT FKBP like N-terminal domain-containing protein</fullName>
    </recommendedName>
</protein>
<evidence type="ECO:0000313" key="3">
    <source>
        <dbReference type="EMBL" id="PCG64927.1"/>
    </source>
</evidence>
<accession>A0A2A4IY96</accession>
<organism evidence="3">
    <name type="scientific">Heliothis virescens</name>
    <name type="common">Tobacco budworm moth</name>
    <dbReference type="NCBI Taxonomy" id="7102"/>
    <lineage>
        <taxon>Eukaryota</taxon>
        <taxon>Metazoa</taxon>
        <taxon>Ecdysozoa</taxon>
        <taxon>Arthropoda</taxon>
        <taxon>Hexapoda</taxon>
        <taxon>Insecta</taxon>
        <taxon>Pterygota</taxon>
        <taxon>Neoptera</taxon>
        <taxon>Endopterygota</taxon>
        <taxon>Lepidoptera</taxon>
        <taxon>Glossata</taxon>
        <taxon>Ditrysia</taxon>
        <taxon>Noctuoidea</taxon>
        <taxon>Noctuidae</taxon>
        <taxon>Heliothinae</taxon>
        <taxon>Heliothis</taxon>
    </lineage>
</organism>
<feature type="repeat" description="TPR" evidence="1">
    <location>
        <begin position="192"/>
        <end position="225"/>
    </location>
</feature>
<dbReference type="InterPro" id="IPR019734">
    <property type="entry name" value="TPR_rpt"/>
</dbReference>
<dbReference type="Gene3D" id="1.25.40.10">
    <property type="entry name" value="Tetratricopeptide repeat domain"/>
    <property type="match status" value="1"/>
</dbReference>
<name>A0A2A4IY96_HELVI</name>
<dbReference type="InterPro" id="IPR011990">
    <property type="entry name" value="TPR-like_helical_dom_sf"/>
</dbReference>
<dbReference type="PANTHER" id="PTHR46512">
    <property type="entry name" value="PEPTIDYLPROLYL ISOMERASE"/>
    <property type="match status" value="1"/>
</dbReference>
<proteinExistence type="predicted"/>
<dbReference type="PANTHER" id="PTHR46512:SF10">
    <property type="entry name" value="FK506-BINDING PROTEIN-LIKE"/>
    <property type="match status" value="1"/>
</dbReference>
<feature type="domain" description="BDBT FKBP like N-terminal" evidence="2">
    <location>
        <begin position="12"/>
        <end position="120"/>
    </location>
</feature>
<comment type="caution">
    <text evidence="3">The sequence shown here is derived from an EMBL/GenBank/DDBJ whole genome shotgun (WGS) entry which is preliminary data.</text>
</comment>
<dbReference type="SMART" id="SM00028">
    <property type="entry name" value="TPR"/>
    <property type="match status" value="3"/>
</dbReference>
<evidence type="ECO:0000256" key="1">
    <source>
        <dbReference type="PROSITE-ProRule" id="PRU00339"/>
    </source>
</evidence>
<dbReference type="STRING" id="7102.A0A2A4IY96"/>
<dbReference type="EMBL" id="NWSH01004562">
    <property type="protein sequence ID" value="PCG64927.1"/>
    <property type="molecule type" value="Genomic_DNA"/>
</dbReference>
<dbReference type="AlphaFoldDB" id="A0A2A4IY96"/>